<evidence type="ECO:0008006" key="6">
    <source>
        <dbReference type="Google" id="ProtNLM"/>
    </source>
</evidence>
<dbReference type="RefSeq" id="WP_044635466.1">
    <property type="nucleotide sequence ID" value="NZ_CP007229.1"/>
</dbReference>
<name>A0AAJ5TC83_9BACT</name>
<dbReference type="NCBIfam" id="TIGR04526">
    <property type="entry name" value="predic_Ig_block"/>
    <property type="match status" value="1"/>
</dbReference>
<proteinExistence type="predicted"/>
<dbReference type="InterPro" id="IPR058860">
    <property type="entry name" value="MIB_M2"/>
</dbReference>
<organism evidence="4 5">
    <name type="scientific">Mesomycoplasma dispar</name>
    <dbReference type="NCBI Taxonomy" id="86660"/>
    <lineage>
        <taxon>Bacteria</taxon>
        <taxon>Bacillati</taxon>
        <taxon>Mycoplasmatota</taxon>
        <taxon>Mycoplasmoidales</taxon>
        <taxon>Metamycoplasmataceae</taxon>
        <taxon>Mesomycoplasma</taxon>
    </lineage>
</organism>
<feature type="domain" description="IgG-blocking virulence" evidence="2">
    <location>
        <begin position="289"/>
        <end position="490"/>
    </location>
</feature>
<feature type="compositionally biased region" description="Low complexity" evidence="1">
    <location>
        <begin position="124"/>
        <end position="140"/>
    </location>
</feature>
<dbReference type="NCBIfam" id="TIGR04524">
    <property type="entry name" value="mycoplas_M_dom"/>
    <property type="match status" value="1"/>
</dbReference>
<dbReference type="AlphaFoldDB" id="A0AAJ5TC83"/>
<dbReference type="Pfam" id="PF26364">
    <property type="entry name" value="MIB_M2"/>
    <property type="match status" value="1"/>
</dbReference>
<sequence length="726" mass="81646">MVLYLSRRKKMIIGVVATAFAVGLSFSINETLTNYSWKPVLISYSPKAPSTISKNRPNDTGYNSPVTNAKFDPLKQPEPKKVKKTVPEIQVPKIEEKPLVSKPETKPEITKKPSTVVESTVPISAPRPSTRASSPTFSRSETTPKVNSQNSSTVLSQGQLDAASRAWYTGVGSQISSTRSKIKQYEAEIAELERRINDPASLKLYTYGEKTTPEKVKEGFKAKIWEANNWKKREEDYLKVLEEEKARGPRFTELDRKSIARGMLPTKENHNVWGFVNPDDNPVTGKNGTYRKRNENRVLNIPGWAPRSPHGIATQEFEGWTKQDVSTSNEEFKKAIEEITGSSGSGNGSIKVFEYTPNDKNPNKSSKSKITAVSLDANDENAFNKFQEFLAKTNGKIDAVVLKNVGDKNKNQNIDKILRALPEKVQKLTLFLESKNAIKGLRAIENKKLKELELYSNDLAIDENWSINPNAVKNVDYISFDYNNPATFQKQNPNEKIPGSILFDTLRWDSGDNADKITEGLKVAFGSKIYQRPFQGRQGGKGGYPPNLDFSDTDIKTIKQIKFDEIDNIFNENVKNWKEDKYAADDYEGFKVLKFTHLYFSVDKNGSGGTTSNSHTFTVSADDFDKSNYSKRLSGIEPEIKPPERDLRPKPYIYFRSAGQNQQNVTLKLTGSSLTEDAKKQLKVFIEAVGRGYPFAKIEVETEEIKKQISSYYNKTIEVKTSTSSS</sequence>
<dbReference type="KEGG" id="mds:MDIS_02395"/>
<evidence type="ECO:0000256" key="1">
    <source>
        <dbReference type="SAM" id="MobiDB-lite"/>
    </source>
</evidence>
<dbReference type="InterPro" id="IPR030941">
    <property type="entry name" value="Predic_Ig_block"/>
</dbReference>
<feature type="region of interest" description="Disordered" evidence="1">
    <location>
        <begin position="48"/>
        <end position="153"/>
    </location>
</feature>
<evidence type="ECO:0000259" key="3">
    <source>
        <dbReference type="Pfam" id="PF26364"/>
    </source>
</evidence>
<dbReference type="InterPro" id="IPR030942">
    <property type="entry name" value="Mycoplas_M_dom"/>
</dbReference>
<gene>
    <name evidence="4" type="ORF">NCTC10125_00457</name>
</gene>
<dbReference type="EMBL" id="LR214971">
    <property type="protein sequence ID" value="VEU61913.1"/>
    <property type="molecule type" value="Genomic_DNA"/>
</dbReference>
<protein>
    <recommendedName>
        <fullName evidence="6">Immunoglobulin-blocking virulence protein</fullName>
    </recommendedName>
</protein>
<dbReference type="Pfam" id="PF26360">
    <property type="entry name" value="MIB_M1"/>
    <property type="match status" value="1"/>
</dbReference>
<feature type="domain" description="Mycoplasma immunoglobulin binding protein M2" evidence="3">
    <location>
        <begin position="503"/>
        <end position="714"/>
    </location>
</feature>
<feature type="compositionally biased region" description="Polar residues" evidence="1">
    <location>
        <begin position="141"/>
        <end position="153"/>
    </location>
</feature>
<evidence type="ECO:0000313" key="4">
    <source>
        <dbReference type="EMBL" id="VEU61913.1"/>
    </source>
</evidence>
<dbReference type="Proteomes" id="UP000289629">
    <property type="component" value="Chromosome"/>
</dbReference>
<reference evidence="4 5" key="1">
    <citation type="submission" date="2019-01" db="EMBL/GenBank/DDBJ databases">
        <authorList>
            <consortium name="Pathogen Informatics"/>
        </authorList>
    </citation>
    <scope>NUCLEOTIDE SEQUENCE [LARGE SCALE GENOMIC DNA]</scope>
    <source>
        <strain evidence="4 5">NCTC10125</strain>
    </source>
</reference>
<feature type="compositionally biased region" description="Polar residues" evidence="1">
    <location>
        <begin position="48"/>
        <end position="67"/>
    </location>
</feature>
<evidence type="ECO:0000313" key="5">
    <source>
        <dbReference type="Proteomes" id="UP000289629"/>
    </source>
</evidence>
<accession>A0AAJ5TC83</accession>
<evidence type="ECO:0000259" key="2">
    <source>
        <dbReference type="Pfam" id="PF26360"/>
    </source>
</evidence>
<feature type="compositionally biased region" description="Basic and acidic residues" evidence="1">
    <location>
        <begin position="93"/>
        <end position="111"/>
    </location>
</feature>